<proteinExistence type="inferred from homology"/>
<accession>A0A833CCM1</accession>
<dbReference type="SUPFAM" id="SSF140478">
    <property type="entry name" value="LemA-like"/>
    <property type="match status" value="1"/>
</dbReference>
<dbReference type="InterPro" id="IPR007156">
    <property type="entry name" value="MamQ_LemA"/>
</dbReference>
<dbReference type="PANTHER" id="PTHR34478:SF2">
    <property type="entry name" value="MEMBRANE PROTEIN"/>
    <property type="match status" value="1"/>
</dbReference>
<evidence type="ECO:0000256" key="3">
    <source>
        <dbReference type="ARBA" id="ARBA00022692"/>
    </source>
</evidence>
<dbReference type="RefSeq" id="WP_006555919.1">
    <property type="nucleotide sequence ID" value="NZ_CALMIE010000150.1"/>
</dbReference>
<evidence type="ECO:0000256" key="6">
    <source>
        <dbReference type="SAM" id="Coils"/>
    </source>
</evidence>
<comment type="subcellular location">
    <subcellularLocation>
        <location evidence="1">Membrane</location>
        <topology evidence="1">Single-pass membrane protein</topology>
    </subcellularLocation>
</comment>
<dbReference type="EMBL" id="WBKH01000002">
    <property type="protein sequence ID" value="KAB1479566.1"/>
    <property type="molecule type" value="Genomic_DNA"/>
</dbReference>
<dbReference type="Proteomes" id="UP000434554">
    <property type="component" value="Unassembled WGS sequence"/>
</dbReference>
<dbReference type="AlphaFoldDB" id="A0A833CCM1"/>
<evidence type="ECO:0000313" key="7">
    <source>
        <dbReference type="EMBL" id="KAB1479566.1"/>
    </source>
</evidence>
<organism evidence="7 8">
    <name type="scientific">Veillonella seminalis</name>
    <dbReference type="NCBI Taxonomy" id="1502943"/>
    <lineage>
        <taxon>Bacteria</taxon>
        <taxon>Bacillati</taxon>
        <taxon>Bacillota</taxon>
        <taxon>Negativicutes</taxon>
        <taxon>Veillonellales</taxon>
        <taxon>Veillonellaceae</taxon>
        <taxon>Veillonella</taxon>
    </lineage>
</organism>
<dbReference type="GO" id="GO:0016020">
    <property type="term" value="C:membrane"/>
    <property type="evidence" value="ECO:0007669"/>
    <property type="project" value="UniProtKB-SubCell"/>
</dbReference>
<dbReference type="Pfam" id="PF04011">
    <property type="entry name" value="LemA"/>
    <property type="match status" value="1"/>
</dbReference>
<dbReference type="GeneID" id="83055393"/>
<evidence type="ECO:0000256" key="1">
    <source>
        <dbReference type="ARBA" id="ARBA00004167"/>
    </source>
</evidence>
<sequence>MKKSWFILIAVVIVFGAWVVSGYNGLVGMDEGVNNKLAQVQTQLQRRNDLIPNLVSTVKGYASHEQAAIQAVSDARAKLGGARTVEEMSQADGELSSALSRLLMITENYPNLKADQNFRALQDELAGTENRIAVARKDYNDEVNVYNSKVRTFPTSLYAGMLGFQQKPYFQADQSAQAAPKVQF</sequence>
<keyword evidence="5" id="KW-0472">Membrane</keyword>
<evidence type="ECO:0000313" key="8">
    <source>
        <dbReference type="Proteomes" id="UP000434554"/>
    </source>
</evidence>
<dbReference type="Gene3D" id="1.20.1440.20">
    <property type="entry name" value="LemA-like domain"/>
    <property type="match status" value="1"/>
</dbReference>
<name>A0A833CCM1_9FIRM</name>
<comment type="caution">
    <text evidence="7">The sequence shown here is derived from an EMBL/GenBank/DDBJ whole genome shotgun (WGS) entry which is preliminary data.</text>
</comment>
<gene>
    <name evidence="7" type="ORF">F8R14_02645</name>
</gene>
<dbReference type="InterPro" id="IPR023353">
    <property type="entry name" value="LemA-like_dom_sf"/>
</dbReference>
<feature type="coiled-coil region" evidence="6">
    <location>
        <begin position="111"/>
        <end position="138"/>
    </location>
</feature>
<evidence type="ECO:0000256" key="2">
    <source>
        <dbReference type="ARBA" id="ARBA00008854"/>
    </source>
</evidence>
<keyword evidence="6" id="KW-0175">Coiled coil</keyword>
<evidence type="ECO:0000256" key="5">
    <source>
        <dbReference type="ARBA" id="ARBA00023136"/>
    </source>
</evidence>
<protein>
    <submittedName>
        <fullName evidence="7">LemA family protein</fullName>
    </submittedName>
</protein>
<comment type="similarity">
    <text evidence="2">Belongs to the LemA family.</text>
</comment>
<keyword evidence="3" id="KW-0812">Transmembrane</keyword>
<keyword evidence="4" id="KW-1133">Transmembrane helix</keyword>
<reference evidence="7 8" key="1">
    <citation type="submission" date="2019-09" db="EMBL/GenBank/DDBJ databases">
        <title>Draft genome sequence of 3 type strains from the CCUG.</title>
        <authorList>
            <person name="Pineiro-Iglesias B."/>
            <person name="Tunovic T."/>
            <person name="Unosson C."/>
            <person name="Inganas E."/>
            <person name="Ohlen M."/>
            <person name="Cardew S."/>
            <person name="Jensie-Markopoulos S."/>
            <person name="Salva-Serra F."/>
            <person name="Jaen-Luchoro D."/>
            <person name="Karlsson R."/>
            <person name="Svensson-Stadler L."/>
            <person name="Chun J."/>
            <person name="Moore E."/>
        </authorList>
    </citation>
    <scope>NUCLEOTIDE SEQUENCE [LARGE SCALE GENOMIC DNA]</scope>
    <source>
        <strain evidence="7 8">CCUG 65427</strain>
    </source>
</reference>
<evidence type="ECO:0000256" key="4">
    <source>
        <dbReference type="ARBA" id="ARBA00022989"/>
    </source>
</evidence>
<dbReference type="PANTHER" id="PTHR34478">
    <property type="entry name" value="PROTEIN LEMA"/>
    <property type="match status" value="1"/>
</dbReference>